<keyword evidence="4" id="KW-0460">Magnesium</keyword>
<evidence type="ECO:0000256" key="9">
    <source>
        <dbReference type="SAM" id="MobiDB-lite"/>
    </source>
</evidence>
<reference evidence="12 13" key="1">
    <citation type="submission" date="2017-01" db="EMBL/GenBank/DDBJ databases">
        <title>Genome sequencing of Arcobacter sp. LPB0137.</title>
        <authorList>
            <person name="Lee G.-W."/>
            <person name="Yi H."/>
        </authorList>
    </citation>
    <scope>NUCLEOTIDE SEQUENCE [LARGE SCALE GENOMIC DNA]</scope>
    <source>
        <strain evidence="12 13">LPB0137</strain>
    </source>
</reference>
<comment type="catalytic activity">
    <reaction evidence="1 8">
        <text>ATP-independent breakage of single-stranded DNA, followed by passage and rejoining.</text>
        <dbReference type="EC" id="5.6.2.1"/>
    </reaction>
</comment>
<dbReference type="InterPro" id="IPR025589">
    <property type="entry name" value="Toprim_C_rpt"/>
</dbReference>
<keyword evidence="7 8" id="KW-0413">Isomerase</keyword>
<evidence type="ECO:0000259" key="10">
    <source>
        <dbReference type="PROSITE" id="PS50880"/>
    </source>
</evidence>
<dbReference type="PANTHER" id="PTHR42785:SF1">
    <property type="entry name" value="DNA TOPOISOMERASE"/>
    <property type="match status" value="1"/>
</dbReference>
<feature type="site" description="Interaction with DNA" evidence="8">
    <location>
        <position position="32"/>
    </location>
</feature>
<dbReference type="Gene3D" id="1.10.460.10">
    <property type="entry name" value="Topoisomerase I, domain 2"/>
    <property type="match status" value="1"/>
</dbReference>
<dbReference type="InterPro" id="IPR013825">
    <property type="entry name" value="Topo_IA_cen_sub2"/>
</dbReference>
<dbReference type="PROSITE" id="PS52039">
    <property type="entry name" value="TOPO_IA_2"/>
    <property type="match status" value="1"/>
</dbReference>
<dbReference type="SMART" id="SM00493">
    <property type="entry name" value="TOPRIM"/>
    <property type="match status" value="1"/>
</dbReference>
<dbReference type="PRINTS" id="PR00417">
    <property type="entry name" value="PRTPISMRASEI"/>
</dbReference>
<feature type="region of interest" description="Disordered" evidence="9">
    <location>
        <begin position="749"/>
        <end position="803"/>
    </location>
</feature>
<evidence type="ECO:0000256" key="1">
    <source>
        <dbReference type="ARBA" id="ARBA00000213"/>
    </source>
</evidence>
<feature type="region of interest" description="Interaction with DNA" evidence="8">
    <location>
        <begin position="162"/>
        <end position="167"/>
    </location>
</feature>
<comment type="similarity">
    <text evidence="2 8">Belongs to the type IA topoisomerase family.</text>
</comment>
<dbReference type="RefSeq" id="WP_076088889.1">
    <property type="nucleotide sequence ID" value="NZ_CP019070.1"/>
</dbReference>
<dbReference type="InterPro" id="IPR034149">
    <property type="entry name" value="TOPRIM_TopoI"/>
</dbReference>
<accession>A0A1P8KQH4</accession>
<comment type="subunit">
    <text evidence="8">Monomer.</text>
</comment>
<sequence length="803" mass="90085">MKNLVIVESPAKAKTISKFLGSDYVVMASMGHVRDLPKSKLGFDPADNFKPKYLISTDKKKVITDLKKHINKDTTIYLAADEDREGEAIAWHLIPALKIENNPIKRIVFHEITKDAILKALENPREVDQHLVDAQQARRILDRAVGYELSPLLWRKVRYGLSAGRVQSVAVKIIVDRENEIKEFKPEEYWKIKSEFSDPELKSELAKINGKNTKVTNEAQAKEIEASIKLGNFLLNDIEEKDSKRNPAAPFTTSTLQQEASRKLGYSVKQTMIIAQQLYEGNVGNIPGHTGGLITYMRTDSLNLSKVATSAAKQVIESEYGKEYSLSKPRAYKSKAKGAQEAHEAIRPVDLSLKPSDIKAFVDNSQYKLYSLIWKRTLATQMAPAQIANTTYKIQAGKDKEFEFQTKGQRIIFPGFMKAYTEGSDNPEGALDSTEKILPTIKVGTVLNLEKLDLEQLFTKPPARYTEASLVKKLESEGIGRPSTYAPTISTIQQREYVVKTEDKKLAPTPTGEIVNSFLADHFSDVINLGFTAKIEEEFDDIAEGKIAWEQVMQEFYGGFKKTIEEKEETVNKEDYLQIREIGTDPKSGKPMSARVGRFGPFVQIGTKDDEEKPQFVAIPKHLNMDTITMEEALFLFTLPRVVGQNKDGEDIKANIGRFGPYLQVKSAYFSLKEDDPYTIELPRALEVIQEITEAKAKATIKVFEKEKIHVLIGRYGPYIKQGRKNFKIPKGMEAEDLTLEQCEEIIAKDPKSKGSKKEPVKKTAAKKPAAKKTTAKKAPAKKTTTKKAPAKKTATKKPAAKK</sequence>
<protein>
    <recommendedName>
        <fullName evidence="8">DNA topoisomerase 1</fullName>
        <ecNumber evidence="8">5.6.2.1</ecNumber>
    </recommendedName>
    <alternativeName>
        <fullName evidence="8">DNA topoisomerase I</fullName>
    </alternativeName>
</protein>
<evidence type="ECO:0000313" key="13">
    <source>
        <dbReference type="Proteomes" id="UP000186074"/>
    </source>
</evidence>
<dbReference type="KEGG" id="alp:LPB137_13325"/>
<comment type="function">
    <text evidence="8">Releases the supercoiling and torsional tension of DNA, which is introduced during the DNA replication and transcription, by transiently cleaving and rejoining one strand of the DNA duplex. Introduces a single-strand break via transesterification at a target site in duplex DNA. The scissile phosphodiester is attacked by the catalytic tyrosine of the enzyme, resulting in the formation of a DNA-(5'-phosphotyrosyl)-enzyme intermediate and the expulsion of a 3'-OH DNA strand. The free DNA strand then undergoes passage around the unbroken strand, thus removing DNA supercoils. Finally, in the religation step, the DNA 3'-OH attacks the covalent intermediate to expel the active-site tyrosine and restore the DNA phosphodiester backbone.</text>
</comment>
<dbReference type="Gene3D" id="3.40.50.140">
    <property type="match status" value="1"/>
</dbReference>
<feature type="site" description="Interaction with DNA" evidence="8">
    <location>
        <position position="147"/>
    </location>
</feature>
<dbReference type="PANTHER" id="PTHR42785">
    <property type="entry name" value="DNA TOPOISOMERASE, TYPE IA, CORE"/>
    <property type="match status" value="1"/>
</dbReference>
<dbReference type="InterPro" id="IPR005733">
    <property type="entry name" value="TopoI_bac-type"/>
</dbReference>
<dbReference type="InterPro" id="IPR013497">
    <property type="entry name" value="Topo_IA_cen"/>
</dbReference>
<dbReference type="InterPro" id="IPR023405">
    <property type="entry name" value="Topo_IA_core_domain"/>
</dbReference>
<gene>
    <name evidence="8" type="primary">topA</name>
    <name evidence="12" type="ORF">LPB137_13325</name>
</gene>
<feature type="domain" description="Topo IA-type catalytic" evidence="11">
    <location>
        <begin position="128"/>
        <end position="564"/>
    </location>
</feature>
<dbReference type="Gene3D" id="1.10.290.10">
    <property type="entry name" value="Topoisomerase I, domain 4"/>
    <property type="match status" value="1"/>
</dbReference>
<feature type="site" description="Interaction with DNA" evidence="8">
    <location>
        <position position="495"/>
    </location>
</feature>
<dbReference type="InterPro" id="IPR013826">
    <property type="entry name" value="Topo_IA_cen_sub3"/>
</dbReference>
<dbReference type="Pfam" id="PF13368">
    <property type="entry name" value="Toprim_C_rpt"/>
    <property type="match status" value="3"/>
</dbReference>
<feature type="site" description="Interaction with DNA" evidence="8">
    <location>
        <position position="142"/>
    </location>
</feature>
<keyword evidence="13" id="KW-1185">Reference proteome</keyword>
<organism evidence="12 13">
    <name type="scientific">Poseidonibacter parvus</name>
    <dbReference type="NCBI Taxonomy" id="1850254"/>
    <lineage>
        <taxon>Bacteria</taxon>
        <taxon>Pseudomonadati</taxon>
        <taxon>Campylobacterota</taxon>
        <taxon>Epsilonproteobacteria</taxon>
        <taxon>Campylobacterales</taxon>
        <taxon>Arcobacteraceae</taxon>
        <taxon>Poseidonibacter</taxon>
    </lineage>
</organism>
<dbReference type="GO" id="GO:0003677">
    <property type="term" value="F:DNA binding"/>
    <property type="evidence" value="ECO:0007669"/>
    <property type="project" value="UniProtKB-KW"/>
</dbReference>
<evidence type="ECO:0000256" key="2">
    <source>
        <dbReference type="ARBA" id="ARBA00009446"/>
    </source>
</evidence>
<feature type="compositionally biased region" description="Basic residues" evidence="9">
    <location>
        <begin position="764"/>
        <end position="803"/>
    </location>
</feature>
<feature type="site" description="Interaction with DNA" evidence="8">
    <location>
        <position position="139"/>
    </location>
</feature>
<dbReference type="CDD" id="cd03363">
    <property type="entry name" value="TOPRIM_TopoIA_TopoI"/>
    <property type="match status" value="1"/>
</dbReference>
<evidence type="ECO:0000256" key="7">
    <source>
        <dbReference type="ARBA" id="ARBA00023235"/>
    </source>
</evidence>
<feature type="domain" description="Toprim" evidence="10">
    <location>
        <begin position="2"/>
        <end position="112"/>
    </location>
</feature>
<keyword evidence="5 8" id="KW-0799">Topoisomerase</keyword>
<dbReference type="InterPro" id="IPR003602">
    <property type="entry name" value="Topo_IA_DNA-bd_dom"/>
</dbReference>
<feature type="active site" description="O-(5'-phospho-DNA)-tyrosine intermediate" evidence="8">
    <location>
        <position position="296"/>
    </location>
</feature>
<dbReference type="EC" id="5.6.2.1" evidence="8"/>
<evidence type="ECO:0000256" key="4">
    <source>
        <dbReference type="ARBA" id="ARBA00022842"/>
    </source>
</evidence>
<dbReference type="GO" id="GO:0006265">
    <property type="term" value="P:DNA topological change"/>
    <property type="evidence" value="ECO:0007669"/>
    <property type="project" value="UniProtKB-UniRule"/>
</dbReference>
<name>A0A1P8KQH4_9BACT</name>
<dbReference type="SMART" id="SM00437">
    <property type="entry name" value="TOP1Ac"/>
    <property type="match status" value="1"/>
</dbReference>
<dbReference type="PROSITE" id="PS50880">
    <property type="entry name" value="TOPRIM"/>
    <property type="match status" value="1"/>
</dbReference>
<dbReference type="HAMAP" id="MF_00952">
    <property type="entry name" value="Topoisom_1_prok"/>
    <property type="match status" value="1"/>
</dbReference>
<dbReference type="Gene3D" id="2.70.20.10">
    <property type="entry name" value="Topoisomerase I, domain 3"/>
    <property type="match status" value="1"/>
</dbReference>
<feature type="site" description="Interaction with DNA" evidence="8">
    <location>
        <position position="298"/>
    </location>
</feature>
<dbReference type="InterPro" id="IPR000380">
    <property type="entry name" value="Topo_IA"/>
</dbReference>
<dbReference type="OrthoDB" id="9804262at2"/>
<feature type="site" description="Interaction with DNA" evidence="8">
    <location>
        <position position="138"/>
    </location>
</feature>
<evidence type="ECO:0000256" key="3">
    <source>
        <dbReference type="ARBA" id="ARBA00022723"/>
    </source>
</evidence>
<dbReference type="InterPro" id="IPR006171">
    <property type="entry name" value="TOPRIM_dom"/>
</dbReference>
<dbReference type="InterPro" id="IPR003601">
    <property type="entry name" value="Topo_IA_2"/>
</dbReference>
<keyword evidence="6 8" id="KW-0238">DNA-binding</keyword>
<dbReference type="Pfam" id="PF01751">
    <property type="entry name" value="Toprim"/>
    <property type="match status" value="1"/>
</dbReference>
<dbReference type="InterPro" id="IPR028612">
    <property type="entry name" value="Topoisom_1_IA"/>
</dbReference>
<keyword evidence="3" id="KW-0479">Metal-binding</keyword>
<dbReference type="Pfam" id="PF01131">
    <property type="entry name" value="Topoisom_bac"/>
    <property type="match status" value="1"/>
</dbReference>
<dbReference type="SMART" id="SM00436">
    <property type="entry name" value="TOP1Bc"/>
    <property type="match status" value="1"/>
</dbReference>
<dbReference type="CDD" id="cd00186">
    <property type="entry name" value="TOP1Ac"/>
    <property type="match status" value="1"/>
</dbReference>
<evidence type="ECO:0000259" key="11">
    <source>
        <dbReference type="PROSITE" id="PS52039"/>
    </source>
</evidence>
<feature type="compositionally biased region" description="Basic and acidic residues" evidence="9">
    <location>
        <begin position="749"/>
        <end position="762"/>
    </location>
</feature>
<dbReference type="Proteomes" id="UP000186074">
    <property type="component" value="Chromosome"/>
</dbReference>
<evidence type="ECO:0000256" key="6">
    <source>
        <dbReference type="ARBA" id="ARBA00023125"/>
    </source>
</evidence>
<dbReference type="AlphaFoldDB" id="A0A1P8KQH4"/>
<dbReference type="STRING" id="1850254.LPB137_13325"/>
<dbReference type="InterPro" id="IPR013824">
    <property type="entry name" value="Topo_IA_cen_sub1"/>
</dbReference>
<dbReference type="NCBIfam" id="TIGR01051">
    <property type="entry name" value="topA_bact"/>
    <property type="match status" value="1"/>
</dbReference>
<feature type="site" description="Interaction with DNA" evidence="8">
    <location>
        <position position="154"/>
    </location>
</feature>
<dbReference type="GO" id="GO:0046872">
    <property type="term" value="F:metal ion binding"/>
    <property type="evidence" value="ECO:0007669"/>
    <property type="project" value="UniProtKB-KW"/>
</dbReference>
<dbReference type="EMBL" id="CP019070">
    <property type="protein sequence ID" value="APW66769.1"/>
    <property type="molecule type" value="Genomic_DNA"/>
</dbReference>
<evidence type="ECO:0000256" key="8">
    <source>
        <dbReference type="HAMAP-Rule" id="MF_00952"/>
    </source>
</evidence>
<dbReference type="SUPFAM" id="SSF56712">
    <property type="entry name" value="Prokaryotic type I DNA topoisomerase"/>
    <property type="match status" value="1"/>
</dbReference>
<dbReference type="GO" id="GO:0003917">
    <property type="term" value="F:DNA topoisomerase type I (single strand cut, ATP-independent) activity"/>
    <property type="evidence" value="ECO:0007669"/>
    <property type="project" value="UniProtKB-UniRule"/>
</dbReference>
<evidence type="ECO:0000313" key="12">
    <source>
        <dbReference type="EMBL" id="APW66769.1"/>
    </source>
</evidence>
<evidence type="ECO:0000256" key="5">
    <source>
        <dbReference type="ARBA" id="ARBA00023029"/>
    </source>
</evidence>
<proteinExistence type="inferred from homology"/>